<protein>
    <submittedName>
        <fullName evidence="1">Uncharacterized protein</fullName>
    </submittedName>
</protein>
<proteinExistence type="predicted"/>
<organism evidence="1 2">
    <name type="scientific">Dyadobacter linearis</name>
    <dbReference type="NCBI Taxonomy" id="2823330"/>
    <lineage>
        <taxon>Bacteria</taxon>
        <taxon>Pseudomonadati</taxon>
        <taxon>Bacteroidota</taxon>
        <taxon>Cytophagia</taxon>
        <taxon>Cytophagales</taxon>
        <taxon>Spirosomataceae</taxon>
        <taxon>Dyadobacter</taxon>
    </lineage>
</organism>
<evidence type="ECO:0000313" key="1">
    <source>
        <dbReference type="EMBL" id="CAG5074810.1"/>
    </source>
</evidence>
<dbReference type="RefSeq" id="WP_229254912.1">
    <property type="nucleotide sequence ID" value="NZ_CAJRAU010000014.1"/>
</dbReference>
<sequence>MTVLVSATDGYEVLHSLAEIDREFTDQVILLATTKDGQPLGNGEVPFRIITPNDKKPARWIRQVRSIIVALYKTRYF</sequence>
<dbReference type="EMBL" id="CAJRAU010000014">
    <property type="protein sequence ID" value="CAG5074810.1"/>
    <property type="molecule type" value="Genomic_DNA"/>
</dbReference>
<evidence type="ECO:0000313" key="2">
    <source>
        <dbReference type="Proteomes" id="UP000679725"/>
    </source>
</evidence>
<reference evidence="1 2" key="1">
    <citation type="submission" date="2021-04" db="EMBL/GenBank/DDBJ databases">
        <authorList>
            <person name="Rodrigo-Torres L."/>
            <person name="Arahal R. D."/>
            <person name="Lucena T."/>
        </authorList>
    </citation>
    <scope>NUCLEOTIDE SEQUENCE [LARGE SCALE GENOMIC DNA]</scope>
    <source>
        <strain evidence="1 2">CECT 9623</strain>
    </source>
</reference>
<accession>A0ABM8UYQ0</accession>
<name>A0ABM8UYQ0_9BACT</name>
<dbReference type="Proteomes" id="UP000679725">
    <property type="component" value="Unassembled WGS sequence"/>
</dbReference>
<comment type="caution">
    <text evidence="1">The sequence shown here is derived from an EMBL/GenBank/DDBJ whole genome shotgun (WGS) entry which is preliminary data.</text>
</comment>
<gene>
    <name evidence="1" type="ORF">DYBT9623_05498</name>
</gene>
<keyword evidence="2" id="KW-1185">Reference proteome</keyword>